<protein>
    <submittedName>
        <fullName evidence="1">Uncharacterized protein</fullName>
    </submittedName>
</protein>
<dbReference type="AlphaFoldDB" id="A0A7X0LLK3"/>
<keyword evidence="2" id="KW-1185">Reference proteome</keyword>
<name>A0A7X0LLK3_9BACT</name>
<evidence type="ECO:0000313" key="1">
    <source>
        <dbReference type="EMBL" id="MBB6430726.1"/>
    </source>
</evidence>
<gene>
    <name evidence="1" type="ORF">HNQ40_002532</name>
</gene>
<proteinExistence type="predicted"/>
<organism evidence="1 2">
    <name type="scientific">Algisphaera agarilytica</name>
    <dbReference type="NCBI Taxonomy" id="1385975"/>
    <lineage>
        <taxon>Bacteria</taxon>
        <taxon>Pseudomonadati</taxon>
        <taxon>Planctomycetota</taxon>
        <taxon>Phycisphaerae</taxon>
        <taxon>Phycisphaerales</taxon>
        <taxon>Phycisphaeraceae</taxon>
        <taxon>Algisphaera</taxon>
    </lineage>
</organism>
<reference evidence="1 2" key="1">
    <citation type="submission" date="2020-08" db="EMBL/GenBank/DDBJ databases">
        <title>Genomic Encyclopedia of Type Strains, Phase IV (KMG-IV): sequencing the most valuable type-strain genomes for metagenomic binning, comparative biology and taxonomic classification.</title>
        <authorList>
            <person name="Goeker M."/>
        </authorList>
    </citation>
    <scope>NUCLEOTIDE SEQUENCE [LARGE SCALE GENOMIC DNA]</scope>
    <source>
        <strain evidence="1 2">DSM 103725</strain>
    </source>
</reference>
<evidence type="ECO:0000313" key="2">
    <source>
        <dbReference type="Proteomes" id="UP000541810"/>
    </source>
</evidence>
<accession>A0A7X0LLK3</accession>
<sequence>MQQSHDSSYLAIFDGGPHRRIQLSKHVPGQPRRALPQLRLIAATFSRFGGGAIPVVSPIFVPCSELL</sequence>
<comment type="caution">
    <text evidence="1">The sequence shown here is derived from an EMBL/GenBank/DDBJ whole genome shotgun (WGS) entry which is preliminary data.</text>
</comment>
<dbReference type="EMBL" id="JACHGY010000001">
    <property type="protein sequence ID" value="MBB6430726.1"/>
    <property type="molecule type" value="Genomic_DNA"/>
</dbReference>
<dbReference type="Proteomes" id="UP000541810">
    <property type="component" value="Unassembled WGS sequence"/>
</dbReference>